<dbReference type="Proteomes" id="UP001150924">
    <property type="component" value="Unassembled WGS sequence"/>
</dbReference>
<protein>
    <submittedName>
        <fullName evidence="8">DUF1295 domain-containing protein</fullName>
    </submittedName>
</protein>
<comment type="subcellular location">
    <subcellularLocation>
        <location evidence="1">Membrane</location>
        <topology evidence="1">Multi-pass membrane protein</topology>
    </subcellularLocation>
</comment>
<keyword evidence="9" id="KW-1185">Reference proteome</keyword>
<evidence type="ECO:0000256" key="4">
    <source>
        <dbReference type="ARBA" id="ARBA00023002"/>
    </source>
</evidence>
<feature type="domain" description="3-oxo-5-alpha-steroid 4-dehydrogenase C-terminal" evidence="7">
    <location>
        <begin position="104"/>
        <end position="251"/>
    </location>
</feature>
<evidence type="ECO:0000256" key="5">
    <source>
        <dbReference type="ARBA" id="ARBA00023136"/>
    </source>
</evidence>
<comment type="caution">
    <text evidence="8">The sequence shown here is derived from an EMBL/GenBank/DDBJ whole genome shotgun (WGS) entry which is preliminary data.</text>
</comment>
<dbReference type="PROSITE" id="PS50244">
    <property type="entry name" value="S5A_REDUCTASE"/>
    <property type="match status" value="1"/>
</dbReference>
<dbReference type="GO" id="GO:0003865">
    <property type="term" value="F:3-oxo-5-alpha-steroid 4-dehydrogenase activity"/>
    <property type="evidence" value="ECO:0007669"/>
    <property type="project" value="InterPro"/>
</dbReference>
<gene>
    <name evidence="8" type="ORF">OV079_25420</name>
</gene>
<evidence type="ECO:0000313" key="8">
    <source>
        <dbReference type="EMBL" id="MCY1008836.1"/>
    </source>
</evidence>
<feature type="transmembrane region" description="Helical" evidence="6">
    <location>
        <begin position="58"/>
        <end position="83"/>
    </location>
</feature>
<feature type="transmembrane region" description="Helical" evidence="6">
    <location>
        <begin position="201"/>
        <end position="222"/>
    </location>
</feature>
<name>A0A9X3ES37_9BACT</name>
<keyword evidence="2 6" id="KW-0812">Transmembrane</keyword>
<reference evidence="8" key="1">
    <citation type="submission" date="2022-11" db="EMBL/GenBank/DDBJ databases">
        <title>Minimal conservation of predation-associated metabolite biosynthetic gene clusters underscores biosynthetic potential of Myxococcota including descriptions for ten novel species: Archangium lansinium sp. nov., Myxococcus landrumus sp. nov., Nannocystis bai.</title>
        <authorList>
            <person name="Ahearne A."/>
            <person name="Stevens C."/>
            <person name="Phillips K."/>
        </authorList>
    </citation>
    <scope>NUCLEOTIDE SEQUENCE</scope>
    <source>
        <strain evidence="8">Na p29</strain>
    </source>
</reference>
<evidence type="ECO:0000313" key="9">
    <source>
        <dbReference type="Proteomes" id="UP001150924"/>
    </source>
</evidence>
<dbReference type="InterPro" id="IPR001104">
    <property type="entry name" value="3-oxo-5_a-steroid_4-DH_C"/>
</dbReference>
<dbReference type="InterPro" id="IPR016636">
    <property type="entry name" value="3-oxo-5-alpha-steroid_4-DH"/>
</dbReference>
<evidence type="ECO:0000256" key="1">
    <source>
        <dbReference type="ARBA" id="ARBA00004141"/>
    </source>
</evidence>
<evidence type="ECO:0000256" key="2">
    <source>
        <dbReference type="ARBA" id="ARBA00022692"/>
    </source>
</evidence>
<dbReference type="PANTHER" id="PTHR10556:SF43">
    <property type="entry name" value="STEROID 5-ALPHA-REDUCTASE DET2"/>
    <property type="match status" value="1"/>
</dbReference>
<dbReference type="Pfam" id="PF02544">
    <property type="entry name" value="Steroid_dh"/>
    <property type="match status" value="1"/>
</dbReference>
<evidence type="ECO:0000256" key="6">
    <source>
        <dbReference type="SAM" id="Phobius"/>
    </source>
</evidence>
<evidence type="ECO:0000256" key="3">
    <source>
        <dbReference type="ARBA" id="ARBA00022989"/>
    </source>
</evidence>
<proteinExistence type="predicted"/>
<organism evidence="8 9">
    <name type="scientific">Nannocystis pusilla</name>
    <dbReference type="NCBI Taxonomy" id="889268"/>
    <lineage>
        <taxon>Bacteria</taxon>
        <taxon>Pseudomonadati</taxon>
        <taxon>Myxococcota</taxon>
        <taxon>Polyangia</taxon>
        <taxon>Nannocystales</taxon>
        <taxon>Nannocystaceae</taxon>
        <taxon>Nannocystis</taxon>
    </lineage>
</organism>
<dbReference type="AlphaFoldDB" id="A0A9X3ES37"/>
<feature type="transmembrane region" description="Helical" evidence="6">
    <location>
        <begin position="9"/>
        <end position="32"/>
    </location>
</feature>
<sequence>MSELELHTLLVQGVFLVAALTVPALLFISAPYGRHARGGWGPQMDTRLAWMVMESPSVLWFLAVFFAGAHAWSLVPLLLLVLWQSHYVQRAFIFPLKIRPGGHTPVSVVAMGFMFNLVNAYVNARWVSEFGRYELSWLLDPRLWLGVGLFVLGYRINRRADAALAALRKPGETGYKIPRGGLYELISCPNYFGELLEWTGWAIATWSVAGLSFAVFTAANLVPRALSHHKWYKQKFPDYPAGRKAVIPFLL</sequence>
<keyword evidence="4" id="KW-0560">Oxidoreductase</keyword>
<dbReference type="InterPro" id="IPR039357">
    <property type="entry name" value="SRD5A/TECR"/>
</dbReference>
<keyword evidence="3 6" id="KW-1133">Transmembrane helix</keyword>
<dbReference type="EMBL" id="JAPNKE010000002">
    <property type="protein sequence ID" value="MCY1008836.1"/>
    <property type="molecule type" value="Genomic_DNA"/>
</dbReference>
<dbReference type="FunFam" id="1.20.120.1630:FF:000002">
    <property type="entry name" value="Steroid 5 alpha-reductase 1"/>
    <property type="match status" value="1"/>
</dbReference>
<feature type="transmembrane region" description="Helical" evidence="6">
    <location>
        <begin position="104"/>
        <end position="122"/>
    </location>
</feature>
<dbReference type="GO" id="GO:0016020">
    <property type="term" value="C:membrane"/>
    <property type="evidence" value="ECO:0007669"/>
    <property type="project" value="UniProtKB-SubCell"/>
</dbReference>
<accession>A0A9X3ES37</accession>
<keyword evidence="5 6" id="KW-0472">Membrane</keyword>
<dbReference type="RefSeq" id="WP_267771456.1">
    <property type="nucleotide sequence ID" value="NZ_JAPNKE010000002.1"/>
</dbReference>
<dbReference type="PANTHER" id="PTHR10556">
    <property type="entry name" value="3-OXO-5-ALPHA-STEROID 4-DEHYDROGENASE"/>
    <property type="match status" value="1"/>
</dbReference>
<dbReference type="Gene3D" id="1.20.120.1630">
    <property type="match status" value="1"/>
</dbReference>
<evidence type="ECO:0000259" key="7">
    <source>
        <dbReference type="Pfam" id="PF02544"/>
    </source>
</evidence>
<dbReference type="PIRSF" id="PIRSF015596">
    <property type="entry name" value="5_alpha-SR2"/>
    <property type="match status" value="1"/>
</dbReference>
<dbReference type="GO" id="GO:0016132">
    <property type="term" value="P:brassinosteroid biosynthetic process"/>
    <property type="evidence" value="ECO:0007669"/>
    <property type="project" value="TreeGrafter"/>
</dbReference>